<name>A0A561R1F1_9HYPH</name>
<protein>
    <submittedName>
        <fullName evidence="1">Uncharacterized protein</fullName>
    </submittedName>
</protein>
<reference evidence="1 2" key="1">
    <citation type="submission" date="2019-06" db="EMBL/GenBank/DDBJ databases">
        <title>Sorghum-associated microbial communities from plants grown in Nebraska, USA.</title>
        <authorList>
            <person name="Schachtman D."/>
        </authorList>
    </citation>
    <scope>NUCLEOTIDE SEQUENCE [LARGE SCALE GENOMIC DNA]</scope>
    <source>
        <strain evidence="1 2">1225</strain>
    </source>
</reference>
<sequence>MAALNDHWRPFLLTAVFTGKADDGTELAQAANILLG</sequence>
<gene>
    <name evidence="1" type="ORF">FHW37_10268</name>
</gene>
<organism evidence="1 2">
    <name type="scientific">Neorhizobium alkalisoli</name>
    <dbReference type="NCBI Taxonomy" id="528178"/>
    <lineage>
        <taxon>Bacteria</taxon>
        <taxon>Pseudomonadati</taxon>
        <taxon>Pseudomonadota</taxon>
        <taxon>Alphaproteobacteria</taxon>
        <taxon>Hyphomicrobiales</taxon>
        <taxon>Rhizobiaceae</taxon>
        <taxon>Rhizobium/Agrobacterium group</taxon>
        <taxon>Neorhizobium</taxon>
    </lineage>
</organism>
<evidence type="ECO:0000313" key="2">
    <source>
        <dbReference type="Proteomes" id="UP000320653"/>
    </source>
</evidence>
<comment type="caution">
    <text evidence="1">The sequence shown here is derived from an EMBL/GenBank/DDBJ whole genome shotgun (WGS) entry which is preliminary data.</text>
</comment>
<dbReference type="EMBL" id="VIWP01000002">
    <property type="protein sequence ID" value="TWF56440.1"/>
    <property type="molecule type" value="Genomic_DNA"/>
</dbReference>
<dbReference type="Proteomes" id="UP000320653">
    <property type="component" value="Unassembled WGS sequence"/>
</dbReference>
<accession>A0A561R1F1</accession>
<evidence type="ECO:0000313" key="1">
    <source>
        <dbReference type="EMBL" id="TWF56440.1"/>
    </source>
</evidence>
<dbReference type="AlphaFoldDB" id="A0A561R1F1"/>
<proteinExistence type="predicted"/>
<keyword evidence="2" id="KW-1185">Reference proteome</keyword>